<dbReference type="Proteomes" id="UP000039046">
    <property type="component" value="Unassembled WGS sequence"/>
</dbReference>
<dbReference type="EMBL" id="CDHN01000002">
    <property type="protein sequence ID" value="CEJ85716.1"/>
    <property type="molecule type" value="Genomic_DNA"/>
</dbReference>
<protein>
    <recommendedName>
        <fullName evidence="3">Aminoglycoside phosphotransferase domain-containing protein</fullName>
    </recommendedName>
</protein>
<proteinExistence type="predicted"/>
<name>A0A0A1TC57_9HYPO</name>
<accession>A0A0A1TC57</accession>
<dbReference type="HOGENOM" id="CLU_1908165_0_0_1"/>
<reference evidence="1 2" key="1">
    <citation type="journal article" date="2015" name="Genome Announc.">
        <title>Draft Genome Sequence and Gene Annotation of the Entomopathogenic Fungus Verticillium hemipterigenum.</title>
        <authorList>
            <person name="Horn F."/>
            <person name="Habel A."/>
            <person name="Scharf D.H."/>
            <person name="Dworschak J."/>
            <person name="Brakhage A.A."/>
            <person name="Guthke R."/>
            <person name="Hertweck C."/>
            <person name="Linde J."/>
        </authorList>
    </citation>
    <scope>NUCLEOTIDE SEQUENCE [LARGE SCALE GENOMIC DNA]</scope>
</reference>
<dbReference type="OrthoDB" id="2906425at2759"/>
<dbReference type="SUPFAM" id="SSF56112">
    <property type="entry name" value="Protein kinase-like (PK-like)"/>
    <property type="match status" value="1"/>
</dbReference>
<dbReference type="AlphaFoldDB" id="A0A0A1TC57"/>
<dbReference type="InterPro" id="IPR011009">
    <property type="entry name" value="Kinase-like_dom_sf"/>
</dbReference>
<evidence type="ECO:0000313" key="2">
    <source>
        <dbReference type="Proteomes" id="UP000039046"/>
    </source>
</evidence>
<evidence type="ECO:0000313" key="1">
    <source>
        <dbReference type="EMBL" id="CEJ85716.1"/>
    </source>
</evidence>
<organism evidence="1 2">
    <name type="scientific">[Torrubiella] hemipterigena</name>
    <dbReference type="NCBI Taxonomy" id="1531966"/>
    <lineage>
        <taxon>Eukaryota</taxon>
        <taxon>Fungi</taxon>
        <taxon>Dikarya</taxon>
        <taxon>Ascomycota</taxon>
        <taxon>Pezizomycotina</taxon>
        <taxon>Sordariomycetes</taxon>
        <taxon>Hypocreomycetidae</taxon>
        <taxon>Hypocreales</taxon>
        <taxon>Clavicipitaceae</taxon>
        <taxon>Clavicipitaceae incertae sedis</taxon>
        <taxon>'Torrubiella' clade</taxon>
    </lineage>
</organism>
<gene>
    <name evidence="1" type="ORF">VHEMI03867</name>
</gene>
<evidence type="ECO:0008006" key="3">
    <source>
        <dbReference type="Google" id="ProtNLM"/>
    </source>
</evidence>
<sequence>MYADAHSRIILTEWIDSEPLTVWNSQISLDTRHSFLASLADFSIQLWTAPVEPELAVDKTSSYSAWLTNSLDRGLRRTIQGTARWGSTIDYLIMRSMVRRYSKDLDGGQILGFAHGDMNAHNVMRTKDFQLAG</sequence>
<keyword evidence="2" id="KW-1185">Reference proteome</keyword>
<dbReference type="STRING" id="1531966.A0A0A1TC57"/>